<comment type="similarity">
    <text evidence="3">Belongs to the iron/ascorbate-dependent oxidoreductase family.</text>
</comment>
<evidence type="ECO:0000256" key="2">
    <source>
        <dbReference type="ARBA" id="ARBA00023004"/>
    </source>
</evidence>
<evidence type="ECO:0000313" key="6">
    <source>
        <dbReference type="Proteomes" id="UP001367508"/>
    </source>
</evidence>
<evidence type="ECO:0000256" key="1">
    <source>
        <dbReference type="ARBA" id="ARBA00022723"/>
    </source>
</evidence>
<proteinExistence type="inferred from homology"/>
<reference evidence="5 6" key="1">
    <citation type="submission" date="2024-01" db="EMBL/GenBank/DDBJ databases">
        <title>The genomes of 5 underutilized Papilionoideae crops provide insights into root nodulation and disease resistanc.</title>
        <authorList>
            <person name="Jiang F."/>
        </authorList>
    </citation>
    <scope>NUCLEOTIDE SEQUENCE [LARGE SCALE GENOMIC DNA]</scope>
    <source>
        <strain evidence="5">LVBAO_FW01</strain>
        <tissue evidence="5">Leaves</tissue>
    </source>
</reference>
<name>A0AAN9KVJ4_CANGL</name>
<evidence type="ECO:0000259" key="4">
    <source>
        <dbReference type="PROSITE" id="PS51471"/>
    </source>
</evidence>
<dbReference type="InterPro" id="IPR050231">
    <property type="entry name" value="Iron_ascorbate_oxido_reductase"/>
</dbReference>
<organism evidence="5 6">
    <name type="scientific">Canavalia gladiata</name>
    <name type="common">Sword bean</name>
    <name type="synonym">Dolichos gladiatus</name>
    <dbReference type="NCBI Taxonomy" id="3824"/>
    <lineage>
        <taxon>Eukaryota</taxon>
        <taxon>Viridiplantae</taxon>
        <taxon>Streptophyta</taxon>
        <taxon>Embryophyta</taxon>
        <taxon>Tracheophyta</taxon>
        <taxon>Spermatophyta</taxon>
        <taxon>Magnoliopsida</taxon>
        <taxon>eudicotyledons</taxon>
        <taxon>Gunneridae</taxon>
        <taxon>Pentapetalae</taxon>
        <taxon>rosids</taxon>
        <taxon>fabids</taxon>
        <taxon>Fabales</taxon>
        <taxon>Fabaceae</taxon>
        <taxon>Papilionoideae</taxon>
        <taxon>50 kb inversion clade</taxon>
        <taxon>NPAAA clade</taxon>
        <taxon>indigoferoid/millettioid clade</taxon>
        <taxon>Phaseoleae</taxon>
        <taxon>Canavalia</taxon>
    </lineage>
</organism>
<sequence>MDYEPPFLETYKSLVQKHVGDSKNEYWCSMVESTCEIPSIDLGREECMEEIVKAAKEWGCFEIVNHGISQEVLESMLLEQKKVFYQPFVLKSEQVNSKTYSWGNPFATNLTQLSWSEAFHFPRTQIFKMDQHQTLRSSLEAFATIMFPLAESLTGILASKLNMKSNYFGEHCLPESSFIRLNRYPPCPISSKVHGLIPHHDSTFLTIIYQDQVGGLQLFKDGKWIGVEPSPQALVVNIGDLFQALSNGVYKSIKHRVVASEKVERFSTAFLYCPSEEATIESHNKPAMYRNFTFKEYRQQNKKDIKQSGDKVGLSRFLL</sequence>
<dbReference type="InterPro" id="IPR044861">
    <property type="entry name" value="IPNS-like_FE2OG_OXY"/>
</dbReference>
<dbReference type="EMBL" id="JAYMYQ010000006">
    <property type="protein sequence ID" value="KAK7324655.1"/>
    <property type="molecule type" value="Genomic_DNA"/>
</dbReference>
<evidence type="ECO:0000256" key="3">
    <source>
        <dbReference type="RuleBase" id="RU003682"/>
    </source>
</evidence>
<dbReference type="GO" id="GO:0016491">
    <property type="term" value="F:oxidoreductase activity"/>
    <property type="evidence" value="ECO:0007669"/>
    <property type="project" value="UniProtKB-KW"/>
</dbReference>
<gene>
    <name evidence="5" type="ORF">VNO77_28387</name>
</gene>
<keyword evidence="6" id="KW-1185">Reference proteome</keyword>
<dbReference type="Proteomes" id="UP001367508">
    <property type="component" value="Unassembled WGS sequence"/>
</dbReference>
<dbReference type="PANTHER" id="PTHR47990">
    <property type="entry name" value="2-OXOGLUTARATE (2OG) AND FE(II)-DEPENDENT OXYGENASE SUPERFAMILY PROTEIN-RELATED"/>
    <property type="match status" value="1"/>
</dbReference>
<dbReference type="SUPFAM" id="SSF51197">
    <property type="entry name" value="Clavaminate synthase-like"/>
    <property type="match status" value="1"/>
</dbReference>
<keyword evidence="3" id="KW-0560">Oxidoreductase</keyword>
<dbReference type="InterPro" id="IPR026992">
    <property type="entry name" value="DIOX_N"/>
</dbReference>
<protein>
    <recommendedName>
        <fullName evidence="4">Fe2OG dioxygenase domain-containing protein</fullName>
    </recommendedName>
</protein>
<dbReference type="InterPro" id="IPR027443">
    <property type="entry name" value="IPNS-like_sf"/>
</dbReference>
<evidence type="ECO:0000313" key="5">
    <source>
        <dbReference type="EMBL" id="KAK7324655.1"/>
    </source>
</evidence>
<dbReference type="InterPro" id="IPR005123">
    <property type="entry name" value="Oxoglu/Fe-dep_dioxygenase_dom"/>
</dbReference>
<dbReference type="GO" id="GO:0046872">
    <property type="term" value="F:metal ion binding"/>
    <property type="evidence" value="ECO:0007669"/>
    <property type="project" value="UniProtKB-KW"/>
</dbReference>
<comment type="caution">
    <text evidence="5">The sequence shown here is derived from an EMBL/GenBank/DDBJ whole genome shotgun (WGS) entry which is preliminary data.</text>
</comment>
<feature type="domain" description="Fe2OG dioxygenase" evidence="4">
    <location>
        <begin position="175"/>
        <end position="274"/>
    </location>
</feature>
<keyword evidence="2 3" id="KW-0408">Iron</keyword>
<keyword evidence="1 3" id="KW-0479">Metal-binding</keyword>
<dbReference type="Pfam" id="PF14226">
    <property type="entry name" value="DIOX_N"/>
    <property type="match status" value="1"/>
</dbReference>
<dbReference type="Pfam" id="PF03171">
    <property type="entry name" value="2OG-FeII_Oxy"/>
    <property type="match status" value="1"/>
</dbReference>
<dbReference type="PROSITE" id="PS51471">
    <property type="entry name" value="FE2OG_OXY"/>
    <property type="match status" value="1"/>
</dbReference>
<dbReference type="Gene3D" id="2.60.120.330">
    <property type="entry name" value="B-lactam Antibiotic, Isopenicillin N Synthase, Chain"/>
    <property type="match status" value="1"/>
</dbReference>
<accession>A0AAN9KVJ4</accession>
<dbReference type="AlphaFoldDB" id="A0AAN9KVJ4"/>